<accession>A0ABM1M799</accession>
<name>A0ABM1M799_NICVS</name>
<reference evidence="8" key="1">
    <citation type="submission" date="2025-08" db="UniProtKB">
        <authorList>
            <consortium name="RefSeq"/>
        </authorList>
    </citation>
    <scope>IDENTIFICATION</scope>
    <source>
        <tissue evidence="8">Whole Larva</tissue>
    </source>
</reference>
<dbReference type="PANTHER" id="PTHR10416:SF0">
    <property type="entry name" value="DNA POLYMERASE DELTA SUBUNIT 2"/>
    <property type="match status" value="1"/>
</dbReference>
<dbReference type="RefSeq" id="XP_017770449.1">
    <property type="nucleotide sequence ID" value="XM_017914960.1"/>
</dbReference>
<dbReference type="GeneID" id="108558141"/>
<evidence type="ECO:0000259" key="5">
    <source>
        <dbReference type="Pfam" id="PF04042"/>
    </source>
</evidence>
<dbReference type="InterPro" id="IPR040663">
    <property type="entry name" value="DNA_pol_D_N"/>
</dbReference>
<dbReference type="Proteomes" id="UP000695000">
    <property type="component" value="Unplaced"/>
</dbReference>
<comment type="subcellular location">
    <subcellularLocation>
        <location evidence="1">Nucleus</location>
    </subcellularLocation>
</comment>
<dbReference type="Pfam" id="PF04042">
    <property type="entry name" value="DNA_pol_E_B"/>
    <property type="match status" value="1"/>
</dbReference>
<dbReference type="PANTHER" id="PTHR10416">
    <property type="entry name" value="DNA POLYMERASE DELTA SUBUNIT 2"/>
    <property type="match status" value="1"/>
</dbReference>
<evidence type="ECO:0000256" key="3">
    <source>
        <dbReference type="ARBA" id="ARBA00022705"/>
    </source>
</evidence>
<keyword evidence="4" id="KW-0539">Nucleus</keyword>
<organism evidence="7 8">
    <name type="scientific">Nicrophorus vespilloides</name>
    <name type="common">Boreal carrion beetle</name>
    <dbReference type="NCBI Taxonomy" id="110193"/>
    <lineage>
        <taxon>Eukaryota</taxon>
        <taxon>Metazoa</taxon>
        <taxon>Ecdysozoa</taxon>
        <taxon>Arthropoda</taxon>
        <taxon>Hexapoda</taxon>
        <taxon>Insecta</taxon>
        <taxon>Pterygota</taxon>
        <taxon>Neoptera</taxon>
        <taxon>Endopterygota</taxon>
        <taxon>Coleoptera</taxon>
        <taxon>Polyphaga</taxon>
        <taxon>Staphyliniformia</taxon>
        <taxon>Silphidae</taxon>
        <taxon>Nicrophorinae</taxon>
        <taxon>Nicrophorus</taxon>
    </lineage>
</organism>
<keyword evidence="3" id="KW-0235">DNA replication</keyword>
<dbReference type="CDD" id="cd07387">
    <property type="entry name" value="MPP_PolD2_C"/>
    <property type="match status" value="1"/>
</dbReference>
<dbReference type="InterPro" id="IPR024826">
    <property type="entry name" value="DNA_pol_delta/II_ssu"/>
</dbReference>
<dbReference type="Pfam" id="PF18018">
    <property type="entry name" value="DNA_pol_D_N"/>
    <property type="match status" value="1"/>
</dbReference>
<evidence type="ECO:0000256" key="1">
    <source>
        <dbReference type="ARBA" id="ARBA00004123"/>
    </source>
</evidence>
<feature type="domain" description="DNA polymerase delta subunit OB-fold" evidence="6">
    <location>
        <begin position="34"/>
        <end position="163"/>
    </location>
</feature>
<dbReference type="Gene3D" id="3.60.21.50">
    <property type="match status" value="1"/>
</dbReference>
<evidence type="ECO:0000259" key="6">
    <source>
        <dbReference type="Pfam" id="PF18018"/>
    </source>
</evidence>
<keyword evidence="7" id="KW-1185">Reference proteome</keyword>
<evidence type="ECO:0000256" key="2">
    <source>
        <dbReference type="ARBA" id="ARBA00006035"/>
    </source>
</evidence>
<dbReference type="InterPro" id="IPR041863">
    <property type="entry name" value="PolD2_C"/>
</dbReference>
<evidence type="ECO:0000313" key="8">
    <source>
        <dbReference type="RefSeq" id="XP_017770449.1"/>
    </source>
</evidence>
<evidence type="ECO:0000313" key="7">
    <source>
        <dbReference type="Proteomes" id="UP000695000"/>
    </source>
</evidence>
<feature type="domain" description="DNA polymerase alpha/delta/epsilon subunit B" evidence="5">
    <location>
        <begin position="183"/>
        <end position="395"/>
    </location>
</feature>
<gene>
    <name evidence="8" type="primary">LOC108558141</name>
</gene>
<proteinExistence type="inferred from homology"/>
<comment type="similarity">
    <text evidence="2">Belongs to the DNA polymerase delta/II small subunit family.</text>
</comment>
<sequence>MVLSEMSESQERITSQYKNLSKRFNNPGSDYSKQYCSIYNIRLGKMRQILAECIQIKWGPDYPVCKLHELSTSSYTKCVIIGTLFKDQKLKPSVLKQLAEGNQLVPQPVHTHFTDASDVLYIEDELQRYQLNGGLNSSDIVTGITCALLGQDLGTGKFLVEDYCFAGYRSQIERPLKTEDSYIVLISGLDLMHIEKSLLSLQLFSNWVSGALGKINKYDPASIARVIIAGNSIRSETIKSKPTISMTSRTEESSEAIDAVKTLDTFLVQLCQVLDVDIMPGEHDPSNHILPQKNMHHCMFPNAAVYKSTNLVSNPYECDIDGVRIIGTSGQPVTDILRFSDIQEPIEVLENCLKWNHMAPTAPDTLGCFPFYDNDPFIFEDCPHVLFTANTDKFDTKLAKGDRGQVVRLICVPEFSRSFTACILNLKDLKCEPITFKTV</sequence>
<protein>
    <submittedName>
        <fullName evidence="8">DNA polymerase delta small subunit</fullName>
    </submittedName>
</protein>
<dbReference type="InterPro" id="IPR007185">
    <property type="entry name" value="DNA_pol_a/d/e_bsu"/>
</dbReference>
<evidence type="ECO:0000256" key="4">
    <source>
        <dbReference type="ARBA" id="ARBA00023242"/>
    </source>
</evidence>